<evidence type="ECO:0000256" key="1">
    <source>
        <dbReference type="SAM" id="Phobius"/>
    </source>
</evidence>
<protein>
    <submittedName>
        <fullName evidence="2">Transmembrane protein, putative</fullName>
    </submittedName>
</protein>
<gene>
    <name evidence="2" type="ordered locus">MTR_4g086590</name>
</gene>
<reference evidence="2 4" key="1">
    <citation type="journal article" date="2011" name="Nature">
        <title>The Medicago genome provides insight into the evolution of rhizobial symbioses.</title>
        <authorList>
            <person name="Young N.D."/>
            <person name="Debelle F."/>
            <person name="Oldroyd G.E."/>
            <person name="Geurts R."/>
            <person name="Cannon S.B."/>
            <person name="Udvardi M.K."/>
            <person name="Benedito V.A."/>
            <person name="Mayer K.F."/>
            <person name="Gouzy J."/>
            <person name="Schoof H."/>
            <person name="Van de Peer Y."/>
            <person name="Proost S."/>
            <person name="Cook D.R."/>
            <person name="Meyers B.C."/>
            <person name="Spannagl M."/>
            <person name="Cheung F."/>
            <person name="De Mita S."/>
            <person name="Krishnakumar V."/>
            <person name="Gundlach H."/>
            <person name="Zhou S."/>
            <person name="Mudge J."/>
            <person name="Bharti A.K."/>
            <person name="Murray J.D."/>
            <person name="Naoumkina M.A."/>
            <person name="Rosen B."/>
            <person name="Silverstein K.A."/>
            <person name="Tang H."/>
            <person name="Rombauts S."/>
            <person name="Zhao P.X."/>
            <person name="Zhou P."/>
            <person name="Barbe V."/>
            <person name="Bardou P."/>
            <person name="Bechner M."/>
            <person name="Bellec A."/>
            <person name="Berger A."/>
            <person name="Berges H."/>
            <person name="Bidwell S."/>
            <person name="Bisseling T."/>
            <person name="Choisne N."/>
            <person name="Couloux A."/>
            <person name="Denny R."/>
            <person name="Deshpande S."/>
            <person name="Dai X."/>
            <person name="Doyle J.J."/>
            <person name="Dudez A.M."/>
            <person name="Farmer A.D."/>
            <person name="Fouteau S."/>
            <person name="Franken C."/>
            <person name="Gibelin C."/>
            <person name="Gish J."/>
            <person name="Goldstein S."/>
            <person name="Gonzalez A.J."/>
            <person name="Green P.J."/>
            <person name="Hallab A."/>
            <person name="Hartog M."/>
            <person name="Hua A."/>
            <person name="Humphray S.J."/>
            <person name="Jeong D.H."/>
            <person name="Jing Y."/>
            <person name="Jocker A."/>
            <person name="Kenton S.M."/>
            <person name="Kim D.J."/>
            <person name="Klee K."/>
            <person name="Lai H."/>
            <person name="Lang C."/>
            <person name="Lin S."/>
            <person name="Macmil S.L."/>
            <person name="Magdelenat G."/>
            <person name="Matthews L."/>
            <person name="McCorrison J."/>
            <person name="Monaghan E.L."/>
            <person name="Mun J.H."/>
            <person name="Najar F.Z."/>
            <person name="Nicholson C."/>
            <person name="Noirot C."/>
            <person name="O'Bleness M."/>
            <person name="Paule C.R."/>
            <person name="Poulain J."/>
            <person name="Prion F."/>
            <person name="Qin B."/>
            <person name="Qu C."/>
            <person name="Retzel E.F."/>
            <person name="Riddle C."/>
            <person name="Sallet E."/>
            <person name="Samain S."/>
            <person name="Samson N."/>
            <person name="Sanders I."/>
            <person name="Saurat O."/>
            <person name="Scarpelli C."/>
            <person name="Schiex T."/>
            <person name="Segurens B."/>
            <person name="Severin A.J."/>
            <person name="Sherrier D.J."/>
            <person name="Shi R."/>
            <person name="Sims S."/>
            <person name="Singer S.R."/>
            <person name="Sinharoy S."/>
            <person name="Sterck L."/>
            <person name="Viollet A."/>
            <person name="Wang B.B."/>
            <person name="Wang K."/>
            <person name="Wang M."/>
            <person name="Wang X."/>
            <person name="Warfsmann J."/>
            <person name="Weissenbach J."/>
            <person name="White D.D."/>
            <person name="White J.D."/>
            <person name="Wiley G.B."/>
            <person name="Wincker P."/>
            <person name="Xing Y."/>
            <person name="Yang L."/>
            <person name="Yao Z."/>
            <person name="Ying F."/>
            <person name="Zhai J."/>
            <person name="Zhou L."/>
            <person name="Zuber A."/>
            <person name="Denarie J."/>
            <person name="Dixon R.A."/>
            <person name="May G.D."/>
            <person name="Schwartz D.C."/>
            <person name="Rogers J."/>
            <person name="Quetier F."/>
            <person name="Town C.D."/>
            <person name="Roe B.A."/>
        </authorList>
    </citation>
    <scope>NUCLEOTIDE SEQUENCE [LARGE SCALE GENOMIC DNA]</scope>
    <source>
        <strain evidence="2">A17</strain>
        <strain evidence="3 4">cv. Jemalong A17</strain>
    </source>
</reference>
<reference evidence="2 4" key="2">
    <citation type="journal article" date="2014" name="BMC Genomics">
        <title>An improved genome release (version Mt4.0) for the model legume Medicago truncatula.</title>
        <authorList>
            <person name="Tang H."/>
            <person name="Krishnakumar V."/>
            <person name="Bidwell S."/>
            <person name="Rosen B."/>
            <person name="Chan A."/>
            <person name="Zhou S."/>
            <person name="Gentzbittel L."/>
            <person name="Childs K.L."/>
            <person name="Yandell M."/>
            <person name="Gundlach H."/>
            <person name="Mayer K.F."/>
            <person name="Schwartz D.C."/>
            <person name="Town C.D."/>
        </authorList>
    </citation>
    <scope>GENOME REANNOTATION</scope>
    <source>
        <strain evidence="3 4">cv. Jemalong A17</strain>
    </source>
</reference>
<evidence type="ECO:0000313" key="4">
    <source>
        <dbReference type="Proteomes" id="UP000002051"/>
    </source>
</evidence>
<dbReference type="PaxDb" id="3880-AES90215"/>
<reference evidence="3" key="3">
    <citation type="submission" date="2015-04" db="UniProtKB">
        <authorList>
            <consortium name="EnsemblPlants"/>
        </authorList>
    </citation>
    <scope>IDENTIFICATION</scope>
    <source>
        <strain evidence="3">cv. Jemalong A17</strain>
    </source>
</reference>
<dbReference type="EnsemblPlants" id="AES90215">
    <property type="protein sequence ID" value="AES90215"/>
    <property type="gene ID" value="MTR_4g086590"/>
</dbReference>
<name>G7JMG1_MEDTR</name>
<feature type="transmembrane region" description="Helical" evidence="1">
    <location>
        <begin position="38"/>
        <end position="61"/>
    </location>
</feature>
<keyword evidence="4" id="KW-1185">Reference proteome</keyword>
<evidence type="ECO:0000313" key="2">
    <source>
        <dbReference type="EMBL" id="AES90215.1"/>
    </source>
</evidence>
<dbReference type="Proteomes" id="UP000002051">
    <property type="component" value="Chromosome 4"/>
</dbReference>
<evidence type="ECO:0000313" key="3">
    <source>
        <dbReference type="EnsemblPlants" id="AES90215"/>
    </source>
</evidence>
<keyword evidence="1" id="KW-0472">Membrane</keyword>
<dbReference type="EMBL" id="CM001220">
    <property type="protein sequence ID" value="AES90215.1"/>
    <property type="molecule type" value="Genomic_DNA"/>
</dbReference>
<organism evidence="2 4">
    <name type="scientific">Medicago truncatula</name>
    <name type="common">Barrel medic</name>
    <name type="synonym">Medicago tribuloides</name>
    <dbReference type="NCBI Taxonomy" id="3880"/>
    <lineage>
        <taxon>Eukaryota</taxon>
        <taxon>Viridiplantae</taxon>
        <taxon>Streptophyta</taxon>
        <taxon>Embryophyta</taxon>
        <taxon>Tracheophyta</taxon>
        <taxon>Spermatophyta</taxon>
        <taxon>Magnoliopsida</taxon>
        <taxon>eudicotyledons</taxon>
        <taxon>Gunneridae</taxon>
        <taxon>Pentapetalae</taxon>
        <taxon>rosids</taxon>
        <taxon>fabids</taxon>
        <taxon>Fabales</taxon>
        <taxon>Fabaceae</taxon>
        <taxon>Papilionoideae</taxon>
        <taxon>50 kb inversion clade</taxon>
        <taxon>NPAAA clade</taxon>
        <taxon>Hologalegina</taxon>
        <taxon>IRL clade</taxon>
        <taxon>Trifolieae</taxon>
        <taxon>Medicago</taxon>
    </lineage>
</organism>
<keyword evidence="1 2" id="KW-0812">Transmembrane</keyword>
<dbReference type="HOGENOM" id="CLU_2295877_0_0_1"/>
<proteinExistence type="predicted"/>
<keyword evidence="1" id="KW-1133">Transmembrane helix</keyword>
<dbReference type="AlphaFoldDB" id="G7JMG1"/>
<accession>G7JMG1</accession>
<sequence length="101" mass="11518">MYKYCMLLSKSFKSGSNLRFQFAPFEFNDASVLVSIQFFLKAVVVFGGSFGTLHLHTCMMFGNTTRSKMAYAYAMFNGLSLTMSRKDFFSRFYDKSGSDRG</sequence>